<dbReference type="InterPro" id="IPR011009">
    <property type="entry name" value="Kinase-like_dom_sf"/>
</dbReference>
<dbReference type="EMBL" id="KV425574">
    <property type="protein sequence ID" value="KZT24963.1"/>
    <property type="molecule type" value="Genomic_DNA"/>
</dbReference>
<dbReference type="Proteomes" id="UP000076761">
    <property type="component" value="Unassembled WGS sequence"/>
</dbReference>
<dbReference type="GO" id="GO:0005524">
    <property type="term" value="F:ATP binding"/>
    <property type="evidence" value="ECO:0007669"/>
    <property type="project" value="InterPro"/>
</dbReference>
<dbReference type="AlphaFoldDB" id="A0A165SCK3"/>
<proteinExistence type="predicted"/>
<dbReference type="GO" id="GO:0004672">
    <property type="term" value="F:protein kinase activity"/>
    <property type="evidence" value="ECO:0007669"/>
    <property type="project" value="InterPro"/>
</dbReference>
<name>A0A165SCK3_9AGAM</name>
<feature type="domain" description="Protein kinase" evidence="2">
    <location>
        <begin position="106"/>
        <end position="361"/>
    </location>
</feature>
<dbReference type="InterPro" id="IPR000719">
    <property type="entry name" value="Prot_kinase_dom"/>
</dbReference>
<reference evidence="3 4" key="1">
    <citation type="journal article" date="2016" name="Mol. Biol. Evol.">
        <title>Comparative Genomics of Early-Diverging Mushroom-Forming Fungi Provides Insights into the Origins of Lignocellulose Decay Capabilities.</title>
        <authorList>
            <person name="Nagy L.G."/>
            <person name="Riley R."/>
            <person name="Tritt A."/>
            <person name="Adam C."/>
            <person name="Daum C."/>
            <person name="Floudas D."/>
            <person name="Sun H."/>
            <person name="Yadav J.S."/>
            <person name="Pangilinan J."/>
            <person name="Larsson K.H."/>
            <person name="Matsuura K."/>
            <person name="Barry K."/>
            <person name="Labutti K."/>
            <person name="Kuo R."/>
            <person name="Ohm R.A."/>
            <person name="Bhattacharya S.S."/>
            <person name="Shirouzu T."/>
            <person name="Yoshinaga Y."/>
            <person name="Martin F.M."/>
            <person name="Grigoriev I.V."/>
            <person name="Hibbett D.S."/>
        </authorList>
    </citation>
    <scope>NUCLEOTIDE SEQUENCE [LARGE SCALE GENOMIC DNA]</scope>
    <source>
        <strain evidence="3 4">HHB14362 ss-1</strain>
    </source>
</reference>
<evidence type="ECO:0000313" key="4">
    <source>
        <dbReference type="Proteomes" id="UP000076761"/>
    </source>
</evidence>
<dbReference type="SUPFAM" id="SSF56112">
    <property type="entry name" value="Protein kinase-like (PK-like)"/>
    <property type="match status" value="1"/>
</dbReference>
<keyword evidence="4" id="KW-1185">Reference proteome</keyword>
<accession>A0A165SCK3</accession>
<protein>
    <recommendedName>
        <fullName evidence="2">Protein kinase domain-containing protein</fullName>
    </recommendedName>
</protein>
<dbReference type="STRING" id="1314782.A0A165SCK3"/>
<evidence type="ECO:0000256" key="1">
    <source>
        <dbReference type="SAM" id="MobiDB-lite"/>
    </source>
</evidence>
<sequence>MSTQPTRRSPRILALSTIANRQPASPSRVIAPAKHSKSSSTRCSKRKPPVKDTDVPSTKDLPRPSKRRRLDASIYTVRSEPDPQYLAPSAIAKARKEYLASRYNPFYHLPIWGKNPYYEIWKGHEFPDPKIHTLPPMDPPPPLKRLSVRYSEFTNVEVIRDSDEEGEHDTSIFRTSYRGKVYILKLFRSCAAPGGSEWGPQKFYKEKRAYEYLLHGGVCAEGFVPMCYGWFQARVPKKFGWLGSFASDETPPYALLIEYIPDAVPLSVSNISVSAAEQLHLAAEYVHGAGVLHNDIYPRNALLRPDGTVVIIDFDRASTLPHADVNRLSLKFEMQHCWAMCFTRMLTDQLMGLTPEQIRGY</sequence>
<dbReference type="Gene3D" id="1.10.510.10">
    <property type="entry name" value="Transferase(Phosphotransferase) domain 1"/>
    <property type="match status" value="1"/>
</dbReference>
<evidence type="ECO:0000259" key="2">
    <source>
        <dbReference type="PROSITE" id="PS50011"/>
    </source>
</evidence>
<dbReference type="InParanoid" id="A0A165SCK3"/>
<dbReference type="OrthoDB" id="2744451at2759"/>
<organism evidence="3 4">
    <name type="scientific">Neolentinus lepideus HHB14362 ss-1</name>
    <dbReference type="NCBI Taxonomy" id="1314782"/>
    <lineage>
        <taxon>Eukaryota</taxon>
        <taxon>Fungi</taxon>
        <taxon>Dikarya</taxon>
        <taxon>Basidiomycota</taxon>
        <taxon>Agaricomycotina</taxon>
        <taxon>Agaricomycetes</taxon>
        <taxon>Gloeophyllales</taxon>
        <taxon>Gloeophyllaceae</taxon>
        <taxon>Neolentinus</taxon>
    </lineage>
</organism>
<feature type="region of interest" description="Disordered" evidence="1">
    <location>
        <begin position="1"/>
        <end position="70"/>
    </location>
</feature>
<dbReference type="PROSITE" id="PS50011">
    <property type="entry name" value="PROTEIN_KINASE_DOM"/>
    <property type="match status" value="1"/>
</dbReference>
<gene>
    <name evidence="3" type="ORF">NEOLEDRAFT_1242064</name>
</gene>
<evidence type="ECO:0000313" key="3">
    <source>
        <dbReference type="EMBL" id="KZT24963.1"/>
    </source>
</evidence>